<dbReference type="STRING" id="34103.SAMN05421778_12534"/>
<reference evidence="3 4" key="1">
    <citation type="journal article" date="2014" name="FEMS Microbiol. Ecol.">
        <title>Sphaerotilus natans encrusted with nanoball-shaped Fe(III) oxide minerals formed by nitrate-reducing mixotrophic Fe(II) oxidation.</title>
        <authorList>
            <person name="Park S."/>
            <person name="Kim D.H."/>
            <person name="Lee J.H."/>
            <person name="Hur H.G."/>
        </authorList>
    </citation>
    <scope>NUCLEOTIDE SEQUENCE [LARGE SCALE GENOMIC DNA]</scope>
    <source>
        <strain evidence="3 4">DSM 6575</strain>
    </source>
</reference>
<evidence type="ECO:0000256" key="2">
    <source>
        <dbReference type="SAM" id="Phobius"/>
    </source>
</evidence>
<dbReference type="RefSeq" id="WP_051632225.1">
    <property type="nucleotide sequence ID" value="NZ_AZRA01000109.1"/>
</dbReference>
<evidence type="ECO:0000313" key="4">
    <source>
        <dbReference type="Proteomes" id="UP000026714"/>
    </source>
</evidence>
<sequence>MAENLNDEALRREVRAELSRVEEDATYTSKAHFEAADRWSGVHLWVGIASALMAALAGASAWKNQPEIASTLALISGALTALLTFLNPQSRHAAHQQAGARFVALRNEARLMRQVELLATASAALPDLVTRLKDLSKRYSDANAASPLIPRHAYQSAARGIRQGQARHAVDSPPAASVSAS</sequence>
<accession>A0A059KHW6</accession>
<dbReference type="eggNOG" id="ENOG5032SH2">
    <property type="taxonomic scope" value="Bacteria"/>
</dbReference>
<gene>
    <name evidence="3" type="ORF">X805_35730</name>
</gene>
<feature type="transmembrane region" description="Helical" evidence="2">
    <location>
        <begin position="42"/>
        <end position="62"/>
    </location>
</feature>
<dbReference type="PATRIC" id="fig|1286631.3.peg.3487"/>
<dbReference type="EMBL" id="AZRA01000109">
    <property type="protein sequence ID" value="KDB50829.1"/>
    <property type="molecule type" value="Genomic_DNA"/>
</dbReference>
<name>A0A059KHW6_9BURK</name>
<dbReference type="AlphaFoldDB" id="A0A059KHW6"/>
<evidence type="ECO:0000313" key="3">
    <source>
        <dbReference type="EMBL" id="KDB50829.1"/>
    </source>
</evidence>
<protein>
    <recommendedName>
        <fullName evidence="5">SLATT domain-containing protein</fullName>
    </recommendedName>
</protein>
<feature type="region of interest" description="Disordered" evidence="1">
    <location>
        <begin position="160"/>
        <end position="181"/>
    </location>
</feature>
<organism evidence="3 4">
    <name type="scientific">Sphaerotilus natans subsp. natans DSM 6575</name>
    <dbReference type="NCBI Taxonomy" id="1286631"/>
    <lineage>
        <taxon>Bacteria</taxon>
        <taxon>Pseudomonadati</taxon>
        <taxon>Pseudomonadota</taxon>
        <taxon>Betaproteobacteria</taxon>
        <taxon>Burkholderiales</taxon>
        <taxon>Sphaerotilaceae</taxon>
        <taxon>Sphaerotilus</taxon>
    </lineage>
</organism>
<keyword evidence="2" id="KW-0472">Membrane</keyword>
<keyword evidence="2" id="KW-1133">Transmembrane helix</keyword>
<feature type="transmembrane region" description="Helical" evidence="2">
    <location>
        <begin position="68"/>
        <end position="86"/>
    </location>
</feature>
<comment type="caution">
    <text evidence="3">The sequence shown here is derived from an EMBL/GenBank/DDBJ whole genome shotgun (WGS) entry which is preliminary data.</text>
</comment>
<dbReference type="Proteomes" id="UP000026714">
    <property type="component" value="Unassembled WGS sequence"/>
</dbReference>
<evidence type="ECO:0008006" key="5">
    <source>
        <dbReference type="Google" id="ProtNLM"/>
    </source>
</evidence>
<evidence type="ECO:0000256" key="1">
    <source>
        <dbReference type="SAM" id="MobiDB-lite"/>
    </source>
</evidence>
<dbReference type="NCBIfam" id="NF033632">
    <property type="entry name" value="SLATT_4"/>
    <property type="match status" value="1"/>
</dbReference>
<feature type="compositionally biased region" description="Low complexity" evidence="1">
    <location>
        <begin position="171"/>
        <end position="181"/>
    </location>
</feature>
<keyword evidence="4" id="KW-1185">Reference proteome</keyword>
<proteinExistence type="predicted"/>
<keyword evidence="2" id="KW-0812">Transmembrane</keyword>